<dbReference type="Gene3D" id="3.90.1200.10">
    <property type="match status" value="1"/>
</dbReference>
<evidence type="ECO:0000259" key="1">
    <source>
        <dbReference type="Pfam" id="PF01636"/>
    </source>
</evidence>
<sequence length="331" mass="36088">MVDPSALDRFLLRAGWADATREPLAGDASARSYDRLTQKGETAVLMKAEPGDEMARFLRIGAHLAQAGFSTPKVLARAEHDGFLLLEDFGDTLAARALTESPAREAEIYGRITDLLLALQDVSPPDDLPLLNGPALAELLALTPAWYPCLSPEIAARLAEKIAALYTDLALEPSGICLRDFHAENIILLDRPGVRGLGLLDFQDAVLCHPAYDLVSALQDARRDVSHVCADREIVRFATQSGIEPGRFAAIYALLGTQRALRILGIFARLCLRDGKPGYLALMPRVWRNIELNLRHPALGDIAQDLRAAYPAPTAERIAELEAACATRRNP</sequence>
<protein>
    <submittedName>
        <fullName evidence="2">Aminoglycoside phosphotransferase family protein</fullName>
    </submittedName>
</protein>
<proteinExistence type="predicted"/>
<dbReference type="Pfam" id="PF01636">
    <property type="entry name" value="APH"/>
    <property type="match status" value="1"/>
</dbReference>
<accession>A0ABV3TI81</accession>
<dbReference type="Gene3D" id="3.30.200.20">
    <property type="entry name" value="Phosphorylase Kinase, domain 1"/>
    <property type="match status" value="1"/>
</dbReference>
<dbReference type="EMBL" id="JBFRYC010000003">
    <property type="protein sequence ID" value="MEX1661266.1"/>
    <property type="molecule type" value="Genomic_DNA"/>
</dbReference>
<reference evidence="2 3" key="1">
    <citation type="journal article" date="2011" name="Int. J. Syst. Evol. Microbiol.">
        <title>Zhongshania antarctica gen. nov., sp. nov. and Zhongshania guokunii sp. nov., gammaproteobacteria respectively isolated from coastal attached (fast) ice and surface seawater of the Antarctic.</title>
        <authorList>
            <person name="Li H.J."/>
            <person name="Zhang X.Y."/>
            <person name="Chen C.X."/>
            <person name="Zhang Y.J."/>
            <person name="Gao Z.M."/>
            <person name="Yu Y."/>
            <person name="Chen X.L."/>
            <person name="Chen B."/>
            <person name="Zhang Y.Z."/>
        </authorList>
    </citation>
    <scope>NUCLEOTIDE SEQUENCE [LARGE SCALE GENOMIC DNA]</scope>
    <source>
        <strain evidence="2 3">15-R06ZXC-3</strain>
    </source>
</reference>
<comment type="caution">
    <text evidence="2">The sequence shown here is derived from an EMBL/GenBank/DDBJ whole genome shotgun (WGS) entry which is preliminary data.</text>
</comment>
<dbReference type="Proteomes" id="UP001557465">
    <property type="component" value="Unassembled WGS sequence"/>
</dbReference>
<dbReference type="InterPro" id="IPR002575">
    <property type="entry name" value="Aminoglycoside_PTrfase"/>
</dbReference>
<keyword evidence="3" id="KW-1185">Reference proteome</keyword>
<dbReference type="InterPro" id="IPR011009">
    <property type="entry name" value="Kinase-like_dom_sf"/>
</dbReference>
<evidence type="ECO:0000313" key="2">
    <source>
        <dbReference type="EMBL" id="MEX1661266.1"/>
    </source>
</evidence>
<organism evidence="2 3">
    <name type="scientific">Thioclava arctica</name>
    <dbReference type="NCBI Taxonomy" id="3238301"/>
    <lineage>
        <taxon>Bacteria</taxon>
        <taxon>Pseudomonadati</taxon>
        <taxon>Pseudomonadota</taxon>
        <taxon>Alphaproteobacteria</taxon>
        <taxon>Rhodobacterales</taxon>
        <taxon>Paracoccaceae</taxon>
        <taxon>Thioclava</taxon>
    </lineage>
</organism>
<evidence type="ECO:0000313" key="3">
    <source>
        <dbReference type="Proteomes" id="UP001557465"/>
    </source>
</evidence>
<dbReference type="SUPFAM" id="SSF56112">
    <property type="entry name" value="Protein kinase-like (PK-like)"/>
    <property type="match status" value="1"/>
</dbReference>
<feature type="domain" description="Aminoglycoside phosphotransferase" evidence="1">
    <location>
        <begin position="22"/>
        <end position="231"/>
    </location>
</feature>
<gene>
    <name evidence="2" type="ORF">AB4874_06325</name>
</gene>
<name>A0ABV3TI81_9RHOB</name>
<dbReference type="RefSeq" id="WP_368391345.1">
    <property type="nucleotide sequence ID" value="NZ_JBFRYC010000003.1"/>
</dbReference>